<evidence type="ECO:0000256" key="2">
    <source>
        <dbReference type="ARBA" id="ARBA00012595"/>
    </source>
</evidence>
<protein>
    <recommendedName>
        <fullName evidence="2">alpha-amylase</fullName>
        <ecNumber evidence="2">3.2.1.1</ecNumber>
    </recommendedName>
    <alternativeName>
        <fullName evidence="3">1,4-alpha-D-glucan glucanohydrolase</fullName>
    </alternativeName>
</protein>
<feature type="chain" id="PRO_5045110790" description="alpha-amylase" evidence="4">
    <location>
        <begin position="25"/>
        <end position="402"/>
    </location>
</feature>
<evidence type="ECO:0000256" key="4">
    <source>
        <dbReference type="SAM" id="SignalP"/>
    </source>
</evidence>
<dbReference type="Gene3D" id="2.60.40.2700">
    <property type="match status" value="2"/>
</dbReference>
<evidence type="ECO:0000256" key="1">
    <source>
        <dbReference type="ARBA" id="ARBA00000548"/>
    </source>
</evidence>
<evidence type="ECO:0000256" key="3">
    <source>
        <dbReference type="ARBA" id="ARBA00030238"/>
    </source>
</evidence>
<evidence type="ECO:0000313" key="6">
    <source>
        <dbReference type="EMBL" id="UUP13618.1"/>
    </source>
</evidence>
<feature type="domain" description="Bacterial Ig-like" evidence="5">
    <location>
        <begin position="321"/>
        <end position="398"/>
    </location>
</feature>
<dbReference type="InterPro" id="IPR013783">
    <property type="entry name" value="Ig-like_fold"/>
</dbReference>
<reference evidence="6 7" key="1">
    <citation type="submission" date="2022-08" db="EMBL/GenBank/DDBJ databases">
        <title>novel species in genus Aeromicrobium.</title>
        <authorList>
            <person name="Ye L."/>
        </authorList>
    </citation>
    <scope>NUCLEOTIDE SEQUENCE [LARGE SCALE GENOMIC DNA]</scope>
    <source>
        <strain evidence="7">zg-Y1379</strain>
    </source>
</reference>
<dbReference type="EC" id="3.2.1.1" evidence="2"/>
<sequence>MKLTSMRRVGALVATMALASGALAATATSAHAVPGPTGVVTGTVLNPAGAAVPGAYVSFRKGGDTPEAGDDFNQYAYVEDNGTFTQALPPGTYSVNVYDDCEIYEGVSTTIAVAANVEQGLNPQFTTQVSPLPTSICARVYPEVTGVAQVGKPLAVSSGTYAQAVTSVTYQWRTGYGDQGIIPGATSPTYVPTANELGNIFAEVKVTSATDSRSYEAYPEDSVKRGDYLFRSQPKVLGLPVLGKTIAASPGSVAPGASVSYQWFSNGKALAGQTARTHRVSKADYQKKLSAVITYKTYGYGTITRTVKAPFAAKKKAKLSAKVTTGKKQATFTIKISPSASKKAKGKITISENGKTLKRVSVKSGTVKVKVSKLKKGKHKLTVVYEGKKNAAGTSKTVRIKK</sequence>
<dbReference type="Proteomes" id="UP001316184">
    <property type="component" value="Chromosome"/>
</dbReference>
<feature type="signal peptide" evidence="4">
    <location>
        <begin position="1"/>
        <end position="24"/>
    </location>
</feature>
<name>A0ABY5MAC7_9ACTN</name>
<dbReference type="Gene3D" id="2.60.40.1120">
    <property type="entry name" value="Carboxypeptidase-like, regulatory domain"/>
    <property type="match status" value="1"/>
</dbReference>
<dbReference type="EMBL" id="CP102173">
    <property type="protein sequence ID" value="UUP13618.1"/>
    <property type="molecule type" value="Genomic_DNA"/>
</dbReference>
<dbReference type="InterPro" id="IPR013784">
    <property type="entry name" value="Carb-bd-like_fold"/>
</dbReference>
<dbReference type="SUPFAM" id="SSF49452">
    <property type="entry name" value="Starch-binding domain-like"/>
    <property type="match status" value="1"/>
</dbReference>
<dbReference type="Pfam" id="PF16640">
    <property type="entry name" value="Big_3_5"/>
    <property type="match status" value="1"/>
</dbReference>
<dbReference type="InterPro" id="IPR032109">
    <property type="entry name" value="Big_3_5"/>
</dbReference>
<keyword evidence="7" id="KW-1185">Reference proteome</keyword>
<organism evidence="6 7">
    <name type="scientific">Aeromicrobium wangtongii</name>
    <dbReference type="NCBI Taxonomy" id="2969247"/>
    <lineage>
        <taxon>Bacteria</taxon>
        <taxon>Bacillati</taxon>
        <taxon>Actinomycetota</taxon>
        <taxon>Actinomycetes</taxon>
        <taxon>Propionibacteriales</taxon>
        <taxon>Nocardioidaceae</taxon>
        <taxon>Aeromicrobium</taxon>
    </lineage>
</organism>
<accession>A0ABY5MAC7</accession>
<comment type="catalytic activity">
    <reaction evidence="1">
        <text>Endohydrolysis of (1-&gt;4)-alpha-D-glucosidic linkages in polysaccharides containing three or more (1-&gt;4)-alpha-linked D-glucose units.</text>
        <dbReference type="EC" id="3.2.1.1"/>
    </reaction>
</comment>
<keyword evidence="4" id="KW-0732">Signal</keyword>
<evidence type="ECO:0000313" key="7">
    <source>
        <dbReference type="Proteomes" id="UP001316184"/>
    </source>
</evidence>
<gene>
    <name evidence="6" type="ORF">NQV15_17485</name>
</gene>
<dbReference type="Gene3D" id="2.60.40.10">
    <property type="entry name" value="Immunoglobulins"/>
    <property type="match status" value="1"/>
</dbReference>
<proteinExistence type="predicted"/>
<dbReference type="RefSeq" id="WP_232403758.1">
    <property type="nucleotide sequence ID" value="NZ_CP102173.1"/>
</dbReference>
<evidence type="ECO:0000259" key="5">
    <source>
        <dbReference type="Pfam" id="PF16640"/>
    </source>
</evidence>